<dbReference type="InterPro" id="IPR004358">
    <property type="entry name" value="Sig_transdc_His_kin-like_C"/>
</dbReference>
<dbReference type="Pfam" id="PF08448">
    <property type="entry name" value="PAS_4"/>
    <property type="match status" value="1"/>
</dbReference>
<dbReference type="PROSITE" id="PS50112">
    <property type="entry name" value="PAS"/>
    <property type="match status" value="1"/>
</dbReference>
<dbReference type="CDD" id="cd00130">
    <property type="entry name" value="PAS"/>
    <property type="match status" value="1"/>
</dbReference>
<dbReference type="Gene3D" id="3.30.450.20">
    <property type="entry name" value="PAS domain"/>
    <property type="match status" value="2"/>
</dbReference>
<dbReference type="PROSITE" id="PS50113">
    <property type="entry name" value="PAC"/>
    <property type="match status" value="1"/>
</dbReference>
<dbReference type="SUPFAM" id="SSF52172">
    <property type="entry name" value="CheY-like"/>
    <property type="match status" value="1"/>
</dbReference>
<dbReference type="PROSITE" id="PS50110">
    <property type="entry name" value="RESPONSE_REGULATORY"/>
    <property type="match status" value="1"/>
</dbReference>
<dbReference type="InterPro" id="IPR013656">
    <property type="entry name" value="PAS_4"/>
</dbReference>
<dbReference type="InterPro" id="IPR000700">
    <property type="entry name" value="PAS-assoc_C"/>
</dbReference>
<dbReference type="SMART" id="SM00065">
    <property type="entry name" value="GAF"/>
    <property type="match status" value="1"/>
</dbReference>
<dbReference type="SUPFAM" id="SSF47384">
    <property type="entry name" value="Homodimeric domain of signal transducing histidine kinase"/>
    <property type="match status" value="1"/>
</dbReference>
<dbReference type="Gene3D" id="3.40.50.2300">
    <property type="match status" value="1"/>
</dbReference>
<dbReference type="Gene3D" id="3.30.450.40">
    <property type="match status" value="1"/>
</dbReference>
<dbReference type="PROSITE" id="PS50109">
    <property type="entry name" value="HIS_KIN"/>
    <property type="match status" value="1"/>
</dbReference>
<dbReference type="Pfam" id="PF13426">
    <property type="entry name" value="PAS_9"/>
    <property type="match status" value="1"/>
</dbReference>
<dbReference type="Gene3D" id="1.10.287.130">
    <property type="match status" value="1"/>
</dbReference>
<keyword evidence="4" id="KW-0418">Kinase</keyword>
<accession>A0A3B1CPJ5</accession>
<evidence type="ECO:0000256" key="1">
    <source>
        <dbReference type="ARBA" id="ARBA00022553"/>
    </source>
</evidence>
<dbReference type="Pfam" id="PF01590">
    <property type="entry name" value="GAF"/>
    <property type="match status" value="1"/>
</dbReference>
<gene>
    <name evidence="11" type="ORF">MNBD_NITROSPINAE02-436</name>
</gene>
<dbReference type="InterPro" id="IPR001610">
    <property type="entry name" value="PAC"/>
</dbReference>
<evidence type="ECO:0000256" key="2">
    <source>
        <dbReference type="ARBA" id="ARBA00022679"/>
    </source>
</evidence>
<dbReference type="SMART" id="SM00086">
    <property type="entry name" value="PAC"/>
    <property type="match status" value="2"/>
</dbReference>
<dbReference type="InterPro" id="IPR036097">
    <property type="entry name" value="HisK_dim/P_sf"/>
</dbReference>
<evidence type="ECO:0000256" key="5">
    <source>
        <dbReference type="ARBA" id="ARBA00022840"/>
    </source>
</evidence>
<evidence type="ECO:0000259" key="7">
    <source>
        <dbReference type="PROSITE" id="PS50109"/>
    </source>
</evidence>
<keyword evidence="6" id="KW-0902">Two-component regulatory system</keyword>
<evidence type="ECO:0008006" key="12">
    <source>
        <dbReference type="Google" id="ProtNLM"/>
    </source>
</evidence>
<evidence type="ECO:0000256" key="3">
    <source>
        <dbReference type="ARBA" id="ARBA00022741"/>
    </source>
</evidence>
<dbReference type="InterPro" id="IPR000014">
    <property type="entry name" value="PAS"/>
</dbReference>
<dbReference type="Gene3D" id="3.30.565.10">
    <property type="entry name" value="Histidine kinase-like ATPase, C-terminal domain"/>
    <property type="match status" value="1"/>
</dbReference>
<dbReference type="GO" id="GO:0000155">
    <property type="term" value="F:phosphorelay sensor kinase activity"/>
    <property type="evidence" value="ECO:0007669"/>
    <property type="project" value="InterPro"/>
</dbReference>
<dbReference type="InterPro" id="IPR003594">
    <property type="entry name" value="HATPase_dom"/>
</dbReference>
<feature type="domain" description="PAC" evidence="10">
    <location>
        <begin position="356"/>
        <end position="408"/>
    </location>
</feature>
<evidence type="ECO:0000313" key="11">
    <source>
        <dbReference type="EMBL" id="VAX25908.1"/>
    </source>
</evidence>
<dbReference type="SMART" id="SM00387">
    <property type="entry name" value="HATPase_c"/>
    <property type="match status" value="1"/>
</dbReference>
<dbReference type="SUPFAM" id="SSF55785">
    <property type="entry name" value="PYP-like sensor domain (PAS domain)"/>
    <property type="match status" value="2"/>
</dbReference>
<dbReference type="InterPro" id="IPR036890">
    <property type="entry name" value="HATPase_C_sf"/>
</dbReference>
<keyword evidence="1" id="KW-0597">Phosphoprotein</keyword>
<dbReference type="GO" id="GO:0005524">
    <property type="term" value="F:ATP binding"/>
    <property type="evidence" value="ECO:0007669"/>
    <property type="project" value="UniProtKB-KW"/>
</dbReference>
<dbReference type="NCBIfam" id="TIGR00229">
    <property type="entry name" value="sensory_box"/>
    <property type="match status" value="2"/>
</dbReference>
<dbReference type="InterPro" id="IPR005467">
    <property type="entry name" value="His_kinase_dom"/>
</dbReference>
<evidence type="ECO:0000259" key="10">
    <source>
        <dbReference type="PROSITE" id="PS50113"/>
    </source>
</evidence>
<dbReference type="SUPFAM" id="SSF55781">
    <property type="entry name" value="GAF domain-like"/>
    <property type="match status" value="1"/>
</dbReference>
<reference evidence="11" key="1">
    <citation type="submission" date="2018-06" db="EMBL/GenBank/DDBJ databases">
        <authorList>
            <person name="Zhirakovskaya E."/>
        </authorList>
    </citation>
    <scope>NUCLEOTIDE SEQUENCE</scope>
</reference>
<feature type="domain" description="Response regulatory" evidence="8">
    <location>
        <begin position="675"/>
        <end position="791"/>
    </location>
</feature>
<dbReference type="InterPro" id="IPR003018">
    <property type="entry name" value="GAF"/>
</dbReference>
<dbReference type="EMBL" id="UOGE01000112">
    <property type="protein sequence ID" value="VAX25908.1"/>
    <property type="molecule type" value="Genomic_DNA"/>
</dbReference>
<sequence>MALGFFRNLVEQSPNAVFVAVHETGKILDVNERACEMLSYSKDEFLEMSISSFERVIPSDLPLTLHLRTLTQKKWIDFESRYYRKDGAPIPVEANARYTTVGGEKFTVITARPISGLKLAATQISSRAHQQAVQAQFAMLAVRKPDLPSLMDEAVAHVAQGMGVGYAMILKLQPDGETMLLKAGVGWKEGLVGRATMDAKQYTSMASKPVIVEDVRPRSRYRSPKLLYDHDIVGGVSVIIHGKNKPFGVLGAHTGARRVFTLDDISFLLAISHILASVIESARMEEELLRINQAVDNANDAIVITDENLKPVYTNEAYNRLFTDGSDMHDENRICGFLPVEQYQAVIRRLEEKGSWSAQFDVKKNSGLVVPVYARATRIQNIKGEIVGAFAIVADITERRRAEETEKMFRQAQKREAIGTLASGIAHDFNNILQRVVGFADLLKGRLKKGSKDLRYADIIKTSGILGSELVKGILAFTGQRSDTVKKTVDIKSVVEESLVMLQHALPSTIKIEKYFSPEPCAVFADASRIQQVVTNICINAAHAMPDGGVLRIELSRHEACIYRMDDAVTYADGKQCDILCPSIHISISDTGEGIDESIRSRVFDPYFTTKAPRDGTGLGLSIVHRIVKEIGGYISFISSRGAGTTFTICFPLSGEQVEPEITQTDTTLIQGGKRILVVDDDAYIVEFVTTALSEQGYEVICCSDSAEALSAFLEAPEAFDIIVTDLTMPGLTGIELALRIKATRPDIPIILCTGYRSKVTKEEIKKSGIAKVMIKPISTTELSFAIGRLSGNTN</sequence>
<dbReference type="PRINTS" id="PR00344">
    <property type="entry name" value="BCTRLSENSOR"/>
</dbReference>
<keyword evidence="5" id="KW-0067">ATP-binding</keyword>
<dbReference type="SUPFAM" id="SSF55874">
    <property type="entry name" value="ATPase domain of HSP90 chaperone/DNA topoisomerase II/histidine kinase"/>
    <property type="match status" value="1"/>
</dbReference>
<keyword evidence="3" id="KW-0547">Nucleotide-binding</keyword>
<feature type="domain" description="PAS" evidence="9">
    <location>
        <begin position="2"/>
        <end position="60"/>
    </location>
</feature>
<dbReference type="InterPro" id="IPR029016">
    <property type="entry name" value="GAF-like_dom_sf"/>
</dbReference>
<dbReference type="SMART" id="SM00388">
    <property type="entry name" value="HisKA"/>
    <property type="match status" value="1"/>
</dbReference>
<dbReference type="Pfam" id="PF02518">
    <property type="entry name" value="HATPase_c"/>
    <property type="match status" value="1"/>
</dbReference>
<dbReference type="SMART" id="SM00448">
    <property type="entry name" value="REC"/>
    <property type="match status" value="1"/>
</dbReference>
<dbReference type="Pfam" id="PF00072">
    <property type="entry name" value="Response_reg"/>
    <property type="match status" value="1"/>
</dbReference>
<dbReference type="InterPro" id="IPR001789">
    <property type="entry name" value="Sig_transdc_resp-reg_receiver"/>
</dbReference>
<dbReference type="InterPro" id="IPR011006">
    <property type="entry name" value="CheY-like_superfamily"/>
</dbReference>
<dbReference type="CDD" id="cd00156">
    <property type="entry name" value="REC"/>
    <property type="match status" value="1"/>
</dbReference>
<proteinExistence type="predicted"/>
<protein>
    <recommendedName>
        <fullName evidence="12">Histidine kinase</fullName>
    </recommendedName>
</protein>
<dbReference type="PANTHER" id="PTHR43065">
    <property type="entry name" value="SENSOR HISTIDINE KINASE"/>
    <property type="match status" value="1"/>
</dbReference>
<organism evidence="11">
    <name type="scientific">hydrothermal vent metagenome</name>
    <dbReference type="NCBI Taxonomy" id="652676"/>
    <lineage>
        <taxon>unclassified sequences</taxon>
        <taxon>metagenomes</taxon>
        <taxon>ecological metagenomes</taxon>
    </lineage>
</organism>
<dbReference type="AlphaFoldDB" id="A0A3B1CPJ5"/>
<dbReference type="InterPro" id="IPR003661">
    <property type="entry name" value="HisK_dim/P_dom"/>
</dbReference>
<dbReference type="PANTHER" id="PTHR43065:SF46">
    <property type="entry name" value="C4-DICARBOXYLATE TRANSPORT SENSOR PROTEIN DCTB"/>
    <property type="match status" value="1"/>
</dbReference>
<evidence type="ECO:0000256" key="4">
    <source>
        <dbReference type="ARBA" id="ARBA00022777"/>
    </source>
</evidence>
<feature type="domain" description="Histidine kinase" evidence="7">
    <location>
        <begin position="424"/>
        <end position="655"/>
    </location>
</feature>
<evidence type="ECO:0000259" key="8">
    <source>
        <dbReference type="PROSITE" id="PS50110"/>
    </source>
</evidence>
<name>A0A3B1CPJ5_9ZZZZ</name>
<keyword evidence="2" id="KW-0808">Transferase</keyword>
<evidence type="ECO:0000259" key="9">
    <source>
        <dbReference type="PROSITE" id="PS50112"/>
    </source>
</evidence>
<dbReference type="InterPro" id="IPR035965">
    <property type="entry name" value="PAS-like_dom_sf"/>
</dbReference>
<evidence type="ECO:0000256" key="6">
    <source>
        <dbReference type="ARBA" id="ARBA00023012"/>
    </source>
</evidence>
<dbReference type="SMART" id="SM00091">
    <property type="entry name" value="PAS"/>
    <property type="match status" value="2"/>
</dbReference>